<gene>
    <name evidence="12" type="primary">zntB</name>
    <name evidence="12" type="ORF">NCTC10738_00592</name>
</gene>
<dbReference type="NCBIfam" id="NF007092">
    <property type="entry name" value="PRK09546.1"/>
    <property type="match status" value="1"/>
</dbReference>
<sequence length="322" mass="36564">MAEKQFCALLLSGEMAGKELTQQQVSDWRPEQGILWLHLDYKKKSNRQWLQQHCGLEALEVAALLAQDTRPRVVQSGQGFLLALRGVNHNPGADPEDMVSIRLYLDNHRIISTSSRELLSVKDIIQSVSQGAGPGNTGEFLLALTQRLTQHKTEFIDRLEETVDDLEDKVMAGNDRDLRSDIAELRRQIVVVRRYLAPQREAFTRLLADSAKVFDEQQRLKFNEINDQLIRCIEDLDAIRDRASVTQEELQNRQAEAVNRRLYFLSLISAVFLPLGFLTGLLGVNIAGIPGADVGWAFGAFCLFLLLLVGGQLWLFYRYKWL</sequence>
<organism evidence="12 13">
    <name type="scientific">Shewanella algae</name>
    <dbReference type="NCBI Taxonomy" id="38313"/>
    <lineage>
        <taxon>Bacteria</taxon>
        <taxon>Pseudomonadati</taxon>
        <taxon>Pseudomonadota</taxon>
        <taxon>Gammaproteobacteria</taxon>
        <taxon>Alteromonadales</taxon>
        <taxon>Shewanellaceae</taxon>
        <taxon>Shewanella</taxon>
    </lineage>
</organism>
<dbReference type="Gene3D" id="3.30.460.20">
    <property type="entry name" value="CorA soluble domain-like"/>
    <property type="match status" value="1"/>
</dbReference>
<keyword evidence="10 11" id="KW-0472">Membrane</keyword>
<evidence type="ECO:0000256" key="9">
    <source>
        <dbReference type="ARBA" id="ARBA00023065"/>
    </source>
</evidence>
<comment type="subcellular location">
    <subcellularLocation>
        <location evidence="1">Cell membrane</location>
        <topology evidence="1">Multi-pass membrane protein</topology>
    </subcellularLocation>
</comment>
<dbReference type="KEGG" id="salg:BS332_12315"/>
<reference evidence="12 13" key="1">
    <citation type="submission" date="2018-06" db="EMBL/GenBank/DDBJ databases">
        <authorList>
            <consortium name="Pathogen Informatics"/>
            <person name="Doyle S."/>
        </authorList>
    </citation>
    <scope>NUCLEOTIDE SEQUENCE [LARGE SCALE GENOMIC DNA]</scope>
    <source>
        <strain evidence="12 13">NCTC10738</strain>
    </source>
</reference>
<accession>A0A379YVS4</accession>
<dbReference type="GO" id="GO:0000287">
    <property type="term" value="F:magnesium ion binding"/>
    <property type="evidence" value="ECO:0007669"/>
    <property type="project" value="TreeGrafter"/>
</dbReference>
<evidence type="ECO:0000256" key="5">
    <source>
        <dbReference type="ARBA" id="ARBA00022519"/>
    </source>
</evidence>
<dbReference type="GO" id="GO:0015087">
    <property type="term" value="F:cobalt ion transmembrane transporter activity"/>
    <property type="evidence" value="ECO:0007669"/>
    <property type="project" value="TreeGrafter"/>
</dbReference>
<proteinExistence type="inferred from homology"/>
<keyword evidence="8 11" id="KW-1133">Transmembrane helix</keyword>
<dbReference type="Pfam" id="PF01544">
    <property type="entry name" value="CorA"/>
    <property type="match status" value="1"/>
</dbReference>
<dbReference type="PANTHER" id="PTHR46494:SF3">
    <property type="entry name" value="ZINC TRANSPORT PROTEIN ZNTB"/>
    <property type="match status" value="1"/>
</dbReference>
<dbReference type="PANTHER" id="PTHR46494">
    <property type="entry name" value="CORA FAMILY METAL ION TRANSPORTER (EUROFUNG)"/>
    <property type="match status" value="1"/>
</dbReference>
<keyword evidence="6 11" id="KW-0812">Transmembrane</keyword>
<evidence type="ECO:0000256" key="11">
    <source>
        <dbReference type="SAM" id="Phobius"/>
    </source>
</evidence>
<dbReference type="RefSeq" id="WP_109248533.1">
    <property type="nucleotide sequence ID" value="NZ_CP032415.1"/>
</dbReference>
<evidence type="ECO:0000256" key="8">
    <source>
        <dbReference type="ARBA" id="ARBA00022989"/>
    </source>
</evidence>
<dbReference type="GO" id="GO:0005886">
    <property type="term" value="C:plasma membrane"/>
    <property type="evidence" value="ECO:0007669"/>
    <property type="project" value="UniProtKB-SubCell"/>
</dbReference>
<feature type="transmembrane region" description="Helical" evidence="11">
    <location>
        <begin position="296"/>
        <end position="317"/>
    </location>
</feature>
<dbReference type="EMBL" id="UGYO01000001">
    <property type="protein sequence ID" value="SUI50972.1"/>
    <property type="molecule type" value="Genomic_DNA"/>
</dbReference>
<name>A0A379YVS4_9GAMM</name>
<evidence type="ECO:0000256" key="3">
    <source>
        <dbReference type="ARBA" id="ARBA00022448"/>
    </source>
</evidence>
<keyword evidence="9" id="KW-0406">Ion transport</keyword>
<protein>
    <submittedName>
        <fullName evidence="12">Zinc transport protein ZntB</fullName>
    </submittedName>
</protein>
<keyword evidence="5" id="KW-0997">Cell inner membrane</keyword>
<evidence type="ECO:0000256" key="7">
    <source>
        <dbReference type="ARBA" id="ARBA00022833"/>
    </source>
</evidence>
<dbReference type="GO" id="GO:0015095">
    <property type="term" value="F:magnesium ion transmembrane transporter activity"/>
    <property type="evidence" value="ECO:0007669"/>
    <property type="project" value="TreeGrafter"/>
</dbReference>
<keyword evidence="7" id="KW-0862">Zinc</keyword>
<evidence type="ECO:0000256" key="2">
    <source>
        <dbReference type="ARBA" id="ARBA00009765"/>
    </source>
</evidence>
<keyword evidence="4" id="KW-1003">Cell membrane</keyword>
<dbReference type="CDD" id="cd12833">
    <property type="entry name" value="ZntB-like_1"/>
    <property type="match status" value="1"/>
</dbReference>
<dbReference type="InterPro" id="IPR045863">
    <property type="entry name" value="CorA_TM1_TM2"/>
</dbReference>
<dbReference type="SUPFAM" id="SSF143865">
    <property type="entry name" value="CorA soluble domain-like"/>
    <property type="match status" value="1"/>
</dbReference>
<feature type="transmembrane region" description="Helical" evidence="11">
    <location>
        <begin position="262"/>
        <end position="284"/>
    </location>
</feature>
<evidence type="ECO:0000313" key="12">
    <source>
        <dbReference type="EMBL" id="SUI50972.1"/>
    </source>
</evidence>
<dbReference type="SUPFAM" id="SSF144083">
    <property type="entry name" value="Magnesium transport protein CorA, transmembrane region"/>
    <property type="match status" value="1"/>
</dbReference>
<dbReference type="InterPro" id="IPR045861">
    <property type="entry name" value="CorA_cytoplasmic_dom"/>
</dbReference>
<keyword evidence="3" id="KW-0813">Transport</keyword>
<keyword evidence="13" id="KW-1185">Reference proteome</keyword>
<dbReference type="Gene3D" id="1.20.58.340">
    <property type="entry name" value="Magnesium transport protein CorA, transmembrane region"/>
    <property type="match status" value="2"/>
</dbReference>
<evidence type="ECO:0000256" key="6">
    <source>
        <dbReference type="ARBA" id="ARBA00022692"/>
    </source>
</evidence>
<evidence type="ECO:0000256" key="1">
    <source>
        <dbReference type="ARBA" id="ARBA00004651"/>
    </source>
</evidence>
<dbReference type="GO" id="GO:0050897">
    <property type="term" value="F:cobalt ion binding"/>
    <property type="evidence" value="ECO:0007669"/>
    <property type="project" value="TreeGrafter"/>
</dbReference>
<evidence type="ECO:0000256" key="4">
    <source>
        <dbReference type="ARBA" id="ARBA00022475"/>
    </source>
</evidence>
<dbReference type="InterPro" id="IPR002523">
    <property type="entry name" value="MgTranspt_CorA/ZnTranspt_ZntB"/>
</dbReference>
<dbReference type="Proteomes" id="UP000254069">
    <property type="component" value="Unassembled WGS sequence"/>
</dbReference>
<evidence type="ECO:0000313" key="13">
    <source>
        <dbReference type="Proteomes" id="UP000254069"/>
    </source>
</evidence>
<evidence type="ECO:0000256" key="10">
    <source>
        <dbReference type="ARBA" id="ARBA00023136"/>
    </source>
</evidence>
<comment type="similarity">
    <text evidence="2">Belongs to the CorA metal ion transporter (MIT) (TC 1.A.35) family.</text>
</comment>
<dbReference type="AlphaFoldDB" id="A0A379YVS4"/>